<dbReference type="InterPro" id="IPR027268">
    <property type="entry name" value="Peptidase_M4/M1_CTD_sf"/>
</dbReference>
<evidence type="ECO:0000256" key="7">
    <source>
        <dbReference type="ARBA" id="ARBA00023049"/>
    </source>
</evidence>
<dbReference type="Pfam" id="PF07504">
    <property type="entry name" value="FTP"/>
    <property type="match status" value="1"/>
</dbReference>
<comment type="similarity">
    <text evidence="1 8">Belongs to the peptidase M4 family.</text>
</comment>
<keyword evidence="13" id="KW-1185">Reference proteome</keyword>
<evidence type="ECO:0000313" key="13">
    <source>
        <dbReference type="Proteomes" id="UP000772196"/>
    </source>
</evidence>
<dbReference type="SUPFAM" id="SSF55486">
    <property type="entry name" value="Metalloproteases ('zincins'), catalytic domain"/>
    <property type="match status" value="1"/>
</dbReference>
<dbReference type="Proteomes" id="UP000772196">
    <property type="component" value="Unassembled WGS sequence"/>
</dbReference>
<dbReference type="Gene3D" id="1.10.390.10">
    <property type="entry name" value="Neutral Protease Domain 2"/>
    <property type="match status" value="1"/>
</dbReference>
<evidence type="ECO:0000256" key="2">
    <source>
        <dbReference type="ARBA" id="ARBA00022670"/>
    </source>
</evidence>
<dbReference type="InterPro" id="IPR050728">
    <property type="entry name" value="Zinc_Metalloprotease_M4"/>
</dbReference>
<dbReference type="Pfam" id="PF01447">
    <property type="entry name" value="Peptidase_M4"/>
    <property type="match status" value="1"/>
</dbReference>
<dbReference type="InterPro" id="IPR011096">
    <property type="entry name" value="FTP_domain"/>
</dbReference>
<dbReference type="Pfam" id="PF02868">
    <property type="entry name" value="Peptidase_M4_C"/>
    <property type="match status" value="1"/>
</dbReference>
<keyword evidence="7 8" id="KW-0482">Metalloprotease</keyword>
<dbReference type="EC" id="3.4.24.-" evidence="8"/>
<keyword evidence="2 8" id="KW-0645">Protease</keyword>
<dbReference type="Gene3D" id="3.10.170.10">
    <property type="match status" value="1"/>
</dbReference>
<evidence type="ECO:0000256" key="1">
    <source>
        <dbReference type="ARBA" id="ARBA00009388"/>
    </source>
</evidence>
<dbReference type="CDD" id="cd09597">
    <property type="entry name" value="M4_TLP"/>
    <property type="match status" value="1"/>
</dbReference>
<comment type="caution">
    <text evidence="12">The sequence shown here is derived from an EMBL/GenBank/DDBJ whole genome shotgun (WGS) entry which is preliminary data.</text>
</comment>
<sequence>MHRKRTLRGLGISLALCSGIGAVTLLPSPSGAAQRQTVPVASQAKGKDADKLAAAAIRALGEHPRDARVSEGVSFRAVSTLVDPDGTTHTRLDRTYKGVPVLGGDLVVHLKRDGAWKGISQTLGAPLEPASSAGVTADRALTEARAPRDGLRGISGVKAEGKPRLVVDATGSAPRLAWEVTTTGTQYDGTPSRLATYVDAADGKVIRDVQQIRSLRATDLSKAAAVSGDTPGAEDRKAFEEAKARQEASDGSPRAVPAKGRTLYGGEVDLGAVQVGDQYVLQDPAHGWSFTTDMLNLGDGPLCSTDGYCWNGVPVTADTALFGDGTNDSRDSAAADAQYGTDATWDYYNDVHRRQGIWDIPVGSYNRVHYQHKYVNAFWDGEKMTYGDGDGVEYGPLTSLDVAGHEMSHGVTENTARLAYFGESGGLNEATSDIFGTMVEFHADNATDRGDYLVGEQFDLKEHTGFRRMDDPASDGDSLGCWSPRAKLVDVHYSSGIGNHFYYLLAEGSGEKTINGTAHNSPTCDGSAVTGIGRDKAQAVWYRALTTYMTALTDYRLARVATLRAAADLYGEDSAEYTAVGDSWDAVGVTGLPVELPR</sequence>
<evidence type="ECO:0000256" key="4">
    <source>
        <dbReference type="ARBA" id="ARBA00022729"/>
    </source>
</evidence>
<feature type="domain" description="FTP" evidence="11">
    <location>
        <begin position="74"/>
        <end position="121"/>
    </location>
</feature>
<keyword evidence="6 8" id="KW-0862">Zinc</keyword>
<evidence type="ECO:0000256" key="8">
    <source>
        <dbReference type="RuleBase" id="RU366073"/>
    </source>
</evidence>
<evidence type="ECO:0000256" key="6">
    <source>
        <dbReference type="ARBA" id="ARBA00022833"/>
    </source>
</evidence>
<proteinExistence type="inferred from homology"/>
<dbReference type="Gene3D" id="3.10.450.490">
    <property type="match status" value="1"/>
</dbReference>
<dbReference type="InterPro" id="IPR001570">
    <property type="entry name" value="Peptidase_M4_C_domain"/>
</dbReference>
<keyword evidence="4" id="KW-0732">Signal</keyword>
<name>A0ABX1H164_9ACTN</name>
<accession>A0ABX1H164</accession>
<keyword evidence="5 8" id="KW-0378">Hydrolase</keyword>
<dbReference type="PANTHER" id="PTHR33794">
    <property type="entry name" value="BACILLOLYSIN"/>
    <property type="match status" value="1"/>
</dbReference>
<feature type="domain" description="Peptidase M4" evidence="9">
    <location>
        <begin position="259"/>
        <end position="413"/>
    </location>
</feature>
<evidence type="ECO:0000259" key="9">
    <source>
        <dbReference type="Pfam" id="PF01447"/>
    </source>
</evidence>
<evidence type="ECO:0000256" key="5">
    <source>
        <dbReference type="ARBA" id="ARBA00022801"/>
    </source>
</evidence>
<evidence type="ECO:0000313" key="12">
    <source>
        <dbReference type="EMBL" id="NKI42099.1"/>
    </source>
</evidence>
<comment type="cofactor">
    <cofactor evidence="8">
        <name>Zn(2+)</name>
        <dbReference type="ChEBI" id="CHEBI:29105"/>
    </cofactor>
</comment>
<organism evidence="12 13">
    <name type="scientific">Streptomyces physcomitrii</name>
    <dbReference type="NCBI Taxonomy" id="2724184"/>
    <lineage>
        <taxon>Bacteria</taxon>
        <taxon>Bacillati</taxon>
        <taxon>Actinomycetota</taxon>
        <taxon>Actinomycetes</taxon>
        <taxon>Kitasatosporales</taxon>
        <taxon>Streptomycetaceae</taxon>
        <taxon>Streptomyces</taxon>
    </lineage>
</organism>
<evidence type="ECO:0000256" key="3">
    <source>
        <dbReference type="ARBA" id="ARBA00022723"/>
    </source>
</evidence>
<dbReference type="PANTHER" id="PTHR33794:SF1">
    <property type="entry name" value="BACILLOLYSIN"/>
    <property type="match status" value="1"/>
</dbReference>
<dbReference type="EMBL" id="JAAWWP010000006">
    <property type="protein sequence ID" value="NKI42099.1"/>
    <property type="molecule type" value="Genomic_DNA"/>
</dbReference>
<protein>
    <recommendedName>
        <fullName evidence="8">Neutral metalloproteinase</fullName>
        <ecNumber evidence="8">3.4.24.-</ecNumber>
    </recommendedName>
</protein>
<dbReference type="InterPro" id="IPR023612">
    <property type="entry name" value="Peptidase_M4"/>
</dbReference>
<dbReference type="PRINTS" id="PR00730">
    <property type="entry name" value="THERMOLYSIN"/>
</dbReference>
<keyword evidence="8" id="KW-0964">Secreted</keyword>
<dbReference type="InterPro" id="IPR013856">
    <property type="entry name" value="Peptidase_M4_domain"/>
</dbReference>
<keyword evidence="3" id="KW-0479">Metal-binding</keyword>
<evidence type="ECO:0000259" key="10">
    <source>
        <dbReference type="Pfam" id="PF02868"/>
    </source>
</evidence>
<evidence type="ECO:0000259" key="11">
    <source>
        <dbReference type="Pfam" id="PF07504"/>
    </source>
</evidence>
<feature type="domain" description="Peptidase M4 C-terminal" evidence="10">
    <location>
        <begin position="416"/>
        <end position="589"/>
    </location>
</feature>
<reference evidence="12 13" key="1">
    <citation type="submission" date="2020-04" db="EMBL/GenBank/DDBJ databases">
        <title>Phylogenetic Diversity and Antibacterial Activity against Ralstonia solanacearum of Endophytic Actinomycete Isolated from Moss.</title>
        <authorList>
            <person name="Zhuang X."/>
        </authorList>
    </citation>
    <scope>NUCLEOTIDE SEQUENCE [LARGE SCALE GENOMIC DNA]</scope>
    <source>
        <strain evidence="12 13">LD120</strain>
    </source>
</reference>
<comment type="function">
    <text evidence="8">Extracellular zinc metalloprotease.</text>
</comment>
<comment type="subcellular location">
    <subcellularLocation>
        <location evidence="8">Secreted</location>
    </subcellularLocation>
</comment>
<gene>
    <name evidence="12" type="ORF">HFV08_12760</name>
</gene>